<dbReference type="AlphaFoldDB" id="A0A6J4TP77"/>
<sequence>MLHDIGKIAIPTEILNKPGKLDAAEWQVMQTHTIEGQRMLNRIGGLLGRVGLIVRASHERWDGTGYPDGLAGEDIPLAARIVCVCDAYNAMTTHRPYRAPMSSAAALAELEACSGTQFDPRLVRVLAALVRGG</sequence>
<dbReference type="InterPro" id="IPR003607">
    <property type="entry name" value="HD/PDEase_dom"/>
</dbReference>
<dbReference type="InterPro" id="IPR037522">
    <property type="entry name" value="HD_GYP_dom"/>
</dbReference>
<feature type="domain" description="HD-GYP" evidence="1">
    <location>
        <begin position="1"/>
        <end position="133"/>
    </location>
</feature>
<reference evidence="2" key="1">
    <citation type="submission" date="2020-02" db="EMBL/GenBank/DDBJ databases">
        <authorList>
            <person name="Meier V. D."/>
        </authorList>
    </citation>
    <scope>NUCLEOTIDE SEQUENCE</scope>
    <source>
        <strain evidence="2">AVDCRST_MAG13</strain>
    </source>
</reference>
<dbReference type="CDD" id="cd00077">
    <property type="entry name" value="HDc"/>
    <property type="match status" value="1"/>
</dbReference>
<dbReference type="SUPFAM" id="SSF109604">
    <property type="entry name" value="HD-domain/PDEase-like"/>
    <property type="match status" value="1"/>
</dbReference>
<dbReference type="EMBL" id="CADCVO010000612">
    <property type="protein sequence ID" value="CAA9529019.1"/>
    <property type="molecule type" value="Genomic_DNA"/>
</dbReference>
<dbReference type="PANTHER" id="PTHR43155">
    <property type="entry name" value="CYCLIC DI-GMP PHOSPHODIESTERASE PA4108-RELATED"/>
    <property type="match status" value="1"/>
</dbReference>
<proteinExistence type="predicted"/>
<evidence type="ECO:0000313" key="2">
    <source>
        <dbReference type="EMBL" id="CAA9529019.1"/>
    </source>
</evidence>
<name>A0A6J4TP77_9ACTN</name>
<protein>
    <submittedName>
        <fullName evidence="2">Diguanylate cyclase (GGDEF domain)</fullName>
    </submittedName>
</protein>
<dbReference type="PROSITE" id="PS51832">
    <property type="entry name" value="HD_GYP"/>
    <property type="match status" value="1"/>
</dbReference>
<dbReference type="Gene3D" id="1.10.3210.10">
    <property type="entry name" value="Hypothetical protein af1432"/>
    <property type="match status" value="1"/>
</dbReference>
<dbReference type="Pfam" id="PF13487">
    <property type="entry name" value="HD_5"/>
    <property type="match status" value="1"/>
</dbReference>
<gene>
    <name evidence="2" type="ORF">AVDCRST_MAG13-3999</name>
</gene>
<evidence type="ECO:0000259" key="1">
    <source>
        <dbReference type="PROSITE" id="PS51832"/>
    </source>
</evidence>
<organism evidence="2">
    <name type="scientific">uncultured Solirubrobacteraceae bacterium</name>
    <dbReference type="NCBI Taxonomy" id="1162706"/>
    <lineage>
        <taxon>Bacteria</taxon>
        <taxon>Bacillati</taxon>
        <taxon>Actinomycetota</taxon>
        <taxon>Thermoleophilia</taxon>
        <taxon>Solirubrobacterales</taxon>
        <taxon>Solirubrobacteraceae</taxon>
        <taxon>environmental samples</taxon>
    </lineage>
</organism>
<dbReference type="PANTHER" id="PTHR43155:SF2">
    <property type="entry name" value="CYCLIC DI-GMP PHOSPHODIESTERASE PA4108"/>
    <property type="match status" value="1"/>
</dbReference>
<accession>A0A6J4TP77</accession>